<feature type="compositionally biased region" description="Low complexity" evidence="1">
    <location>
        <begin position="123"/>
        <end position="132"/>
    </location>
</feature>
<feature type="compositionally biased region" description="Pro residues" evidence="1">
    <location>
        <begin position="107"/>
        <end position="122"/>
    </location>
</feature>
<feature type="region of interest" description="Disordered" evidence="1">
    <location>
        <begin position="1"/>
        <end position="50"/>
    </location>
</feature>
<feature type="compositionally biased region" description="Low complexity" evidence="1">
    <location>
        <begin position="25"/>
        <end position="48"/>
    </location>
</feature>
<comment type="caution">
    <text evidence="2">The sequence shown here is derived from an EMBL/GenBank/DDBJ whole genome shotgun (WGS) entry which is preliminary data.</text>
</comment>
<reference evidence="2" key="1">
    <citation type="submission" date="2023-10" db="EMBL/GenBank/DDBJ databases">
        <title>Genome assemblies of two species of porcelain crab, Petrolisthes cinctipes and Petrolisthes manimaculis (Anomura: Porcellanidae).</title>
        <authorList>
            <person name="Angst P."/>
        </authorList>
    </citation>
    <scope>NUCLEOTIDE SEQUENCE</scope>
    <source>
        <strain evidence="2">PB745_01</strain>
        <tissue evidence="2">Gill</tissue>
    </source>
</reference>
<evidence type="ECO:0000256" key="1">
    <source>
        <dbReference type="SAM" id="MobiDB-lite"/>
    </source>
</evidence>
<accession>A0AAE1BIR0</accession>
<evidence type="ECO:0000313" key="2">
    <source>
        <dbReference type="EMBL" id="KAK3851268.1"/>
    </source>
</evidence>
<organism evidence="2 3">
    <name type="scientific">Petrolisthes cinctipes</name>
    <name type="common">Flat porcelain crab</name>
    <dbReference type="NCBI Taxonomy" id="88211"/>
    <lineage>
        <taxon>Eukaryota</taxon>
        <taxon>Metazoa</taxon>
        <taxon>Ecdysozoa</taxon>
        <taxon>Arthropoda</taxon>
        <taxon>Crustacea</taxon>
        <taxon>Multicrustacea</taxon>
        <taxon>Malacostraca</taxon>
        <taxon>Eumalacostraca</taxon>
        <taxon>Eucarida</taxon>
        <taxon>Decapoda</taxon>
        <taxon>Pleocyemata</taxon>
        <taxon>Anomura</taxon>
        <taxon>Galatheoidea</taxon>
        <taxon>Porcellanidae</taxon>
        <taxon>Petrolisthes</taxon>
    </lineage>
</organism>
<keyword evidence="3" id="KW-1185">Reference proteome</keyword>
<dbReference type="Proteomes" id="UP001286313">
    <property type="component" value="Unassembled WGS sequence"/>
</dbReference>
<name>A0AAE1BIR0_PETCI</name>
<feature type="compositionally biased region" description="Pro residues" evidence="1">
    <location>
        <begin position="10"/>
        <end position="20"/>
    </location>
</feature>
<protein>
    <submittedName>
        <fullName evidence="2">Uncharacterized protein</fullName>
    </submittedName>
</protein>
<evidence type="ECO:0000313" key="3">
    <source>
        <dbReference type="Proteomes" id="UP001286313"/>
    </source>
</evidence>
<gene>
    <name evidence="2" type="ORF">Pcinc_042062</name>
</gene>
<dbReference type="AlphaFoldDB" id="A0AAE1BIR0"/>
<feature type="region of interest" description="Disordered" evidence="1">
    <location>
        <begin position="94"/>
        <end position="132"/>
    </location>
</feature>
<proteinExistence type="predicted"/>
<dbReference type="EMBL" id="JAWQEG010007972">
    <property type="protein sequence ID" value="KAK3851268.1"/>
    <property type="molecule type" value="Genomic_DNA"/>
</dbReference>
<sequence length="132" mass="14197">MHPSSSINPNTPPLLSSPPTKPHHLSSPPTTPHHISFPSLPPHHTTFPLLPPHLHPSKAFGEVLTRRDELIVGEAECYGWWCPPLTVGLSALNHGARSNAGHGNPSSNPPHPSHPPCPPTTPTFPYTETTIP</sequence>